<dbReference type="GO" id="GO:0000145">
    <property type="term" value="C:exocyst"/>
    <property type="evidence" value="ECO:0007669"/>
    <property type="project" value="InterPro"/>
</dbReference>
<dbReference type="OrthoDB" id="190098at2759"/>
<dbReference type="Ensembl" id="ENSSFAT00005028326.1">
    <property type="protein sequence ID" value="ENSSFAP00005027284.1"/>
    <property type="gene ID" value="ENSSFAG00005013939.1"/>
</dbReference>
<evidence type="ECO:0000313" key="4">
    <source>
        <dbReference type="Ensembl" id="ENSSFAP00005027284.1"/>
    </source>
</evidence>
<feature type="region of interest" description="Disordered" evidence="2">
    <location>
        <begin position="1"/>
        <end position="186"/>
    </location>
</feature>
<comment type="similarity">
    <text evidence="1">Belongs to the SEC6 family.</text>
</comment>
<name>A0A672HE91_SALFA</name>
<dbReference type="PANTHER" id="PTHR21292:SF7">
    <property type="entry name" value="EXOCYST COMPLEX COMPONENT 3-LIKE 2"/>
    <property type="match status" value="1"/>
</dbReference>
<dbReference type="GO" id="GO:0051601">
    <property type="term" value="P:exocyst localization"/>
    <property type="evidence" value="ECO:0007669"/>
    <property type="project" value="TreeGrafter"/>
</dbReference>
<dbReference type="InterPro" id="IPR012319">
    <property type="entry name" value="FPG_cat"/>
</dbReference>
<accession>A0A672HE91</accession>
<dbReference type="Pfam" id="PF06046">
    <property type="entry name" value="Sec6"/>
    <property type="match status" value="1"/>
</dbReference>
<organism evidence="4 5">
    <name type="scientific">Salarias fasciatus</name>
    <name type="common">Jewelled blenny</name>
    <name type="synonym">Blennius fasciatus</name>
    <dbReference type="NCBI Taxonomy" id="181472"/>
    <lineage>
        <taxon>Eukaryota</taxon>
        <taxon>Metazoa</taxon>
        <taxon>Chordata</taxon>
        <taxon>Craniata</taxon>
        <taxon>Vertebrata</taxon>
        <taxon>Euteleostomi</taxon>
        <taxon>Actinopterygii</taxon>
        <taxon>Neopterygii</taxon>
        <taxon>Teleostei</taxon>
        <taxon>Neoteleostei</taxon>
        <taxon>Acanthomorphata</taxon>
        <taxon>Ovalentaria</taxon>
        <taxon>Blenniimorphae</taxon>
        <taxon>Blenniiformes</taxon>
        <taxon>Blennioidei</taxon>
        <taxon>Blenniidae</taxon>
        <taxon>Salariinae</taxon>
        <taxon>Salarias</taxon>
    </lineage>
</organism>
<dbReference type="GO" id="GO:0006887">
    <property type="term" value="P:exocytosis"/>
    <property type="evidence" value="ECO:0007669"/>
    <property type="project" value="InterPro"/>
</dbReference>
<dbReference type="AlphaFoldDB" id="A0A672HE91"/>
<dbReference type="InParanoid" id="A0A672HE91"/>
<evidence type="ECO:0000256" key="2">
    <source>
        <dbReference type="SAM" id="MobiDB-lite"/>
    </source>
</evidence>
<dbReference type="GO" id="GO:0003906">
    <property type="term" value="F:DNA-(apurinic or apyrimidinic site) endonuclease activity"/>
    <property type="evidence" value="ECO:0007669"/>
    <property type="project" value="InterPro"/>
</dbReference>
<feature type="compositionally biased region" description="Basic residues" evidence="2">
    <location>
        <begin position="124"/>
        <end position="139"/>
    </location>
</feature>
<sequence length="802" mass="92427">MPQTMESMENSDEDRVSLRSNGRTPTEAKESLGMLQSLRKSLRRTAEKSPLSPRGKGSKVTPNADTSESGSPALAPPPSPSLSTSSLVTSPLKNFFQKKEEENDAKPSKIKLARSKTDPNIPKFMKRGGQIRRSLKLRMKKDSDRTDKPEELGPVGEGSTNEEVQRKEDEEEEEEEEEVEEEMEEAYTLPEIPHTPLSVMQISKLIEMEVLEEAHLNLLALRREFQQQREQHAQDSPMELAKKEKDLNLLYGDLRKKICTIVRDSNSLPSRNKGLLVPVARIIQEEERRAEEPGGLPDSWMAAWREAVADGVRAKVDGVHLESAEQKASWLAVHLGLLGKAVVEDLEGVRRELRWSYPPSFGVFGTYVRSYHRVVGQHLKKLERQATELRDLYALLDWIINRYQSERILGSVSLQLDMKGESTELQLDDDFLPQLKEKYCCRVKEDMKSSLERVIELEYEEVWKDSRSPEKEDTFLTSHFPMDIWTNVKSNVVNSGKIDPQLEVKVCSSCLDELKHFPKRFESEFRRLCSSSALPLWTEYHIAYINSFTLLQQHMEGYQDDCPREVEGFRKEVKWLLVRLLQSLEDQFKDDVKPFLRRMMTRKWLTNDEDFEQLHKRTKQLSEHCELMRPPHSQDFASRLHYHVVKEYVGQLMKNNYRCKNHKHEKAAKKIRQQWNKLRDLFQDMDSSHSWLDPLGDHLSDIIGQKNKSQIKNHLQPLVELYPDFSRKHLVAIMDFRGLLRGREHQLIVQRLAALKKDAAGAAAGDSSAESRVLFGDMHVTVNSDCLSSLPLVCLAVLRPDS</sequence>
<evidence type="ECO:0000313" key="5">
    <source>
        <dbReference type="Proteomes" id="UP000472267"/>
    </source>
</evidence>
<dbReference type="GO" id="GO:0019104">
    <property type="term" value="F:DNA N-glycosylase activity"/>
    <property type="evidence" value="ECO:0007669"/>
    <property type="project" value="InterPro"/>
</dbReference>
<dbReference type="PANTHER" id="PTHR21292">
    <property type="entry name" value="EXOCYST COMPLEX COMPONENT SEC6-RELATED"/>
    <property type="match status" value="1"/>
</dbReference>
<dbReference type="GO" id="GO:0006284">
    <property type="term" value="P:base-excision repair"/>
    <property type="evidence" value="ECO:0007669"/>
    <property type="project" value="InterPro"/>
</dbReference>
<dbReference type="GO" id="GO:0000149">
    <property type="term" value="F:SNARE binding"/>
    <property type="evidence" value="ECO:0007669"/>
    <property type="project" value="TreeGrafter"/>
</dbReference>
<dbReference type="OMA" id="MDVHMLV"/>
<dbReference type="InterPro" id="IPR042532">
    <property type="entry name" value="EXOC3/Sec6_C"/>
</dbReference>
<feature type="domain" description="Formamidopyrimidine-DNA glycosylase catalytic" evidence="3">
    <location>
        <begin position="190"/>
        <end position="362"/>
    </location>
</feature>
<feature type="compositionally biased region" description="Basic and acidic residues" evidence="2">
    <location>
        <begin position="140"/>
        <end position="151"/>
    </location>
</feature>
<dbReference type="GeneID" id="115406585"/>
<proteinExistence type="inferred from homology"/>
<feature type="compositionally biased region" description="Acidic residues" evidence="2">
    <location>
        <begin position="169"/>
        <end position="185"/>
    </location>
</feature>
<feature type="compositionally biased region" description="Basic and acidic residues" evidence="2">
    <location>
        <begin position="97"/>
        <end position="107"/>
    </location>
</feature>
<dbReference type="CTD" id="91828"/>
<keyword evidence="5" id="KW-1185">Reference proteome</keyword>
<reference evidence="4" key="3">
    <citation type="submission" date="2025-09" db="UniProtKB">
        <authorList>
            <consortium name="Ensembl"/>
        </authorList>
    </citation>
    <scope>IDENTIFICATION</scope>
</reference>
<dbReference type="GO" id="GO:0008270">
    <property type="term" value="F:zinc ion binding"/>
    <property type="evidence" value="ECO:0007669"/>
    <property type="project" value="InterPro"/>
</dbReference>
<dbReference type="Proteomes" id="UP000472267">
    <property type="component" value="Chromosome 19"/>
</dbReference>
<gene>
    <name evidence="4" type="primary">exoc3l4</name>
</gene>
<evidence type="ECO:0000259" key="3">
    <source>
        <dbReference type="PROSITE" id="PS51068"/>
    </source>
</evidence>
<dbReference type="InterPro" id="IPR010326">
    <property type="entry name" value="EXOC3/Sec6"/>
</dbReference>
<reference evidence="4" key="2">
    <citation type="submission" date="2025-08" db="UniProtKB">
        <authorList>
            <consortium name="Ensembl"/>
        </authorList>
    </citation>
    <scope>IDENTIFICATION</scope>
</reference>
<reference evidence="4" key="1">
    <citation type="submission" date="2019-06" db="EMBL/GenBank/DDBJ databases">
        <authorList>
            <consortium name="Wellcome Sanger Institute Data Sharing"/>
        </authorList>
    </citation>
    <scope>NUCLEOTIDE SEQUENCE [LARGE SCALE GENOMIC DNA]</scope>
</reference>
<dbReference type="RefSeq" id="XP_029972565.1">
    <property type="nucleotide sequence ID" value="XM_030116705.1"/>
</dbReference>
<dbReference type="PROSITE" id="PS51068">
    <property type="entry name" value="FPG_CAT"/>
    <property type="match status" value="1"/>
</dbReference>
<dbReference type="RefSeq" id="XP_029972567.1">
    <property type="nucleotide sequence ID" value="XM_030116707.1"/>
</dbReference>
<feature type="compositionally biased region" description="Low complexity" evidence="2">
    <location>
        <begin position="81"/>
        <end position="92"/>
    </location>
</feature>
<evidence type="ECO:0000256" key="1">
    <source>
        <dbReference type="ARBA" id="ARBA00009447"/>
    </source>
</evidence>
<protein>
    <recommendedName>
        <fullName evidence="3">Formamidopyrimidine-DNA glycosylase catalytic domain-containing protein</fullName>
    </recommendedName>
</protein>
<dbReference type="Gene3D" id="1.10.357.70">
    <property type="entry name" value="Exocyst complex component Sec6, C-terminal domain"/>
    <property type="match status" value="1"/>
</dbReference>